<keyword evidence="2" id="KW-1185">Reference proteome</keyword>
<dbReference type="Proteomes" id="UP001597068">
    <property type="component" value="Unassembled WGS sequence"/>
</dbReference>
<evidence type="ECO:0000313" key="1">
    <source>
        <dbReference type="EMBL" id="MFD0925594.1"/>
    </source>
</evidence>
<dbReference type="RefSeq" id="WP_253646468.1">
    <property type="nucleotide sequence ID" value="NZ_BAAAMO010000002.1"/>
</dbReference>
<gene>
    <name evidence="1" type="ORF">ACFQ04_07565</name>
</gene>
<evidence type="ECO:0000313" key="2">
    <source>
        <dbReference type="Proteomes" id="UP001597068"/>
    </source>
</evidence>
<dbReference type="EMBL" id="JBHTIL010000001">
    <property type="protein sequence ID" value="MFD0925594.1"/>
    <property type="molecule type" value="Genomic_DNA"/>
</dbReference>
<keyword evidence="1" id="KW-0560">Oxidoreductase</keyword>
<protein>
    <submittedName>
        <fullName evidence="1">Quinol monooxygenase</fullName>
        <ecNumber evidence="1">1.-.-.-</ecNumber>
    </submittedName>
</protein>
<organism evidence="1 2">
    <name type="scientific">Williamsia deligens</name>
    <dbReference type="NCBI Taxonomy" id="321325"/>
    <lineage>
        <taxon>Bacteria</taxon>
        <taxon>Bacillati</taxon>
        <taxon>Actinomycetota</taxon>
        <taxon>Actinomycetes</taxon>
        <taxon>Mycobacteriales</taxon>
        <taxon>Nocardiaceae</taxon>
        <taxon>Williamsia</taxon>
    </lineage>
</organism>
<dbReference type="SUPFAM" id="SSF54909">
    <property type="entry name" value="Dimeric alpha+beta barrel"/>
    <property type="match status" value="1"/>
</dbReference>
<comment type="caution">
    <text evidence="1">The sequence shown here is derived from an EMBL/GenBank/DDBJ whole genome shotgun (WGS) entry which is preliminary data.</text>
</comment>
<accession>A0ABW3G5L4</accession>
<dbReference type="GO" id="GO:0004497">
    <property type="term" value="F:monooxygenase activity"/>
    <property type="evidence" value="ECO:0007669"/>
    <property type="project" value="UniProtKB-KW"/>
</dbReference>
<dbReference type="Gene3D" id="3.30.70.100">
    <property type="match status" value="1"/>
</dbReference>
<dbReference type="EC" id="1.-.-.-" evidence="1"/>
<sequence length="95" mass="10578">MRAEKGMGDRLFELATEGMFKSGSSDRFIMLREDADPDVLWNIEVFRSVGDKDRYENSPVADELRDQILDLLDGPPTRIEAHPFAAIPALPGDAA</sequence>
<name>A0ABW3G5L4_9NOCA</name>
<dbReference type="InterPro" id="IPR011008">
    <property type="entry name" value="Dimeric_a/b-barrel"/>
</dbReference>
<proteinExistence type="predicted"/>
<keyword evidence="1" id="KW-0503">Monooxygenase</keyword>
<reference evidence="2" key="1">
    <citation type="journal article" date="2019" name="Int. J. Syst. Evol. Microbiol.">
        <title>The Global Catalogue of Microorganisms (GCM) 10K type strain sequencing project: providing services to taxonomists for standard genome sequencing and annotation.</title>
        <authorList>
            <consortium name="The Broad Institute Genomics Platform"/>
            <consortium name="The Broad Institute Genome Sequencing Center for Infectious Disease"/>
            <person name="Wu L."/>
            <person name="Ma J."/>
        </authorList>
    </citation>
    <scope>NUCLEOTIDE SEQUENCE [LARGE SCALE GENOMIC DNA]</scope>
    <source>
        <strain evidence="2">CCUG 50873</strain>
    </source>
</reference>